<dbReference type="Pfam" id="PF10411">
    <property type="entry name" value="DsbC_N"/>
    <property type="match status" value="1"/>
</dbReference>
<reference evidence="11 12" key="1">
    <citation type="submission" date="2020-08" db="EMBL/GenBank/DDBJ databases">
        <title>Genomic Encyclopedia of Type Strains, Phase III (KMG-III): the genomes of soil and plant-associated and newly described type strains.</title>
        <authorList>
            <person name="Whitman W."/>
        </authorList>
    </citation>
    <scope>NUCLEOTIDE SEQUENCE [LARGE SCALE GENOMIC DNA]</scope>
    <source>
        <strain evidence="11 12">CECT 8897</strain>
    </source>
</reference>
<evidence type="ECO:0000256" key="7">
    <source>
        <dbReference type="RuleBase" id="RU364038"/>
    </source>
</evidence>
<dbReference type="InterPro" id="IPR033954">
    <property type="entry name" value="DiS-bond_Isoase_DsbC/G"/>
</dbReference>
<dbReference type="GO" id="GO:0016853">
    <property type="term" value="F:isomerase activity"/>
    <property type="evidence" value="ECO:0007669"/>
    <property type="project" value="UniProtKB-KW"/>
</dbReference>
<comment type="function">
    <text evidence="7">Required for disulfide bond formation in some periplasmic proteins. Acts by transferring its disulfide bond to other proteins and is reduced in the process.</text>
</comment>
<dbReference type="InterPro" id="IPR009094">
    <property type="entry name" value="DiS-bond_isomerase_DsbC/G_N_sf"/>
</dbReference>
<comment type="caution">
    <text evidence="11">The sequence shown here is derived from an EMBL/GenBank/DDBJ whole genome shotgun (WGS) entry which is preliminary data.</text>
</comment>
<dbReference type="InterPro" id="IPR012336">
    <property type="entry name" value="Thioredoxin-like_fold"/>
</dbReference>
<organism evidence="11 12">
    <name type="scientific">Pseudoduganella violacea</name>
    <dbReference type="NCBI Taxonomy" id="1715466"/>
    <lineage>
        <taxon>Bacteria</taxon>
        <taxon>Pseudomonadati</taxon>
        <taxon>Pseudomonadota</taxon>
        <taxon>Betaproteobacteria</taxon>
        <taxon>Burkholderiales</taxon>
        <taxon>Oxalobacteraceae</taxon>
        <taxon>Telluria group</taxon>
        <taxon>Pseudoduganella</taxon>
    </lineage>
</organism>
<feature type="region of interest" description="Disordered" evidence="8">
    <location>
        <begin position="88"/>
        <end position="110"/>
    </location>
</feature>
<proteinExistence type="inferred from homology"/>
<evidence type="ECO:0000256" key="8">
    <source>
        <dbReference type="SAM" id="MobiDB-lite"/>
    </source>
</evidence>
<feature type="signal peptide" evidence="7">
    <location>
        <begin position="1"/>
        <end position="22"/>
    </location>
</feature>
<comment type="subcellular location">
    <subcellularLocation>
        <location evidence="1 7">Periplasm</location>
    </subcellularLocation>
</comment>
<dbReference type="EMBL" id="JACHXD010000025">
    <property type="protein sequence ID" value="MBB3122175.1"/>
    <property type="molecule type" value="Genomic_DNA"/>
</dbReference>
<evidence type="ECO:0000256" key="5">
    <source>
        <dbReference type="ARBA" id="ARBA00023157"/>
    </source>
</evidence>
<dbReference type="SUPFAM" id="SSF54423">
    <property type="entry name" value="DsbC/DsbG N-terminal domain-like"/>
    <property type="match status" value="1"/>
</dbReference>
<dbReference type="GO" id="GO:0042597">
    <property type="term" value="C:periplasmic space"/>
    <property type="evidence" value="ECO:0007669"/>
    <property type="project" value="UniProtKB-SubCell"/>
</dbReference>
<name>A0A7W5BH86_9BURK</name>
<evidence type="ECO:0000259" key="9">
    <source>
        <dbReference type="Pfam" id="PF10411"/>
    </source>
</evidence>
<keyword evidence="4 7" id="KW-0574">Periplasm</keyword>
<keyword evidence="12" id="KW-1185">Reference proteome</keyword>
<accession>A0A7W5BH86</accession>
<dbReference type="PANTHER" id="PTHR35272:SF3">
    <property type="entry name" value="THIOL:DISULFIDE INTERCHANGE PROTEIN DSBC"/>
    <property type="match status" value="1"/>
</dbReference>
<keyword evidence="6 7" id="KW-0676">Redox-active center</keyword>
<keyword evidence="3 7" id="KW-0732">Signal</keyword>
<evidence type="ECO:0000259" key="10">
    <source>
        <dbReference type="Pfam" id="PF13098"/>
    </source>
</evidence>
<feature type="chain" id="PRO_5031603534" description="Thiol:disulfide interchange protein" evidence="7">
    <location>
        <begin position="23"/>
        <end position="269"/>
    </location>
</feature>
<dbReference type="InterPro" id="IPR051470">
    <property type="entry name" value="Thiol:disulfide_interchange"/>
</dbReference>
<dbReference type="AlphaFoldDB" id="A0A7W5BH86"/>
<evidence type="ECO:0000256" key="3">
    <source>
        <dbReference type="ARBA" id="ARBA00022729"/>
    </source>
</evidence>
<keyword evidence="5" id="KW-1015">Disulfide bond</keyword>
<dbReference type="CDD" id="cd03020">
    <property type="entry name" value="DsbA_DsbC_DsbG"/>
    <property type="match status" value="1"/>
</dbReference>
<keyword evidence="11" id="KW-0413">Isomerase</keyword>
<dbReference type="RefSeq" id="WP_183443842.1">
    <property type="nucleotide sequence ID" value="NZ_JACHXD010000025.1"/>
</dbReference>
<gene>
    <name evidence="11" type="ORF">FHS03_005272</name>
</gene>
<evidence type="ECO:0000313" key="11">
    <source>
        <dbReference type="EMBL" id="MBB3122175.1"/>
    </source>
</evidence>
<feature type="domain" description="Disulphide bond isomerase DsbC/G N-terminal" evidence="9">
    <location>
        <begin position="22"/>
        <end position="87"/>
    </location>
</feature>
<evidence type="ECO:0000313" key="12">
    <source>
        <dbReference type="Proteomes" id="UP000541535"/>
    </source>
</evidence>
<dbReference type="PANTHER" id="PTHR35272">
    <property type="entry name" value="THIOL:DISULFIDE INTERCHANGE PROTEIN DSBC-RELATED"/>
    <property type="match status" value="1"/>
</dbReference>
<dbReference type="Proteomes" id="UP000541535">
    <property type="component" value="Unassembled WGS sequence"/>
</dbReference>
<dbReference type="Pfam" id="PF13098">
    <property type="entry name" value="Thioredoxin_2"/>
    <property type="match status" value="1"/>
</dbReference>
<evidence type="ECO:0000256" key="1">
    <source>
        <dbReference type="ARBA" id="ARBA00004418"/>
    </source>
</evidence>
<dbReference type="InterPro" id="IPR018950">
    <property type="entry name" value="DiS-bond_isomerase_DsbC/G_N"/>
</dbReference>
<evidence type="ECO:0000256" key="2">
    <source>
        <dbReference type="ARBA" id="ARBA00009813"/>
    </source>
</evidence>
<dbReference type="InterPro" id="IPR036249">
    <property type="entry name" value="Thioredoxin-like_sf"/>
</dbReference>
<evidence type="ECO:0000256" key="6">
    <source>
        <dbReference type="ARBA" id="ARBA00023284"/>
    </source>
</evidence>
<feature type="domain" description="Thioredoxin-like fold" evidence="10">
    <location>
        <begin position="126"/>
        <end position="245"/>
    </location>
</feature>
<comment type="similarity">
    <text evidence="2 7">Belongs to the thioredoxin family. DsbC subfamily.</text>
</comment>
<dbReference type="Gene3D" id="3.40.30.10">
    <property type="entry name" value="Glutaredoxin"/>
    <property type="match status" value="1"/>
</dbReference>
<protein>
    <recommendedName>
        <fullName evidence="7">Thiol:disulfide interchange protein</fullName>
    </recommendedName>
</protein>
<sequence>MPWLINRVLATCLLALAGQAGASADEARLLAAMRKAYPATAFERASRTPVPGLYALWMGENVAFVSPRNARYMVFGRLVDLQSMQDVSTGAGRPAQDGGPQAARVRTKPIPRPGALPLGDAITLVRGAGRRKLVVFTDPSCGFCRQLDRELRQLDDVTIYHFLLPFQGEALPLAIWCATDRQTAYAQALAGTLALPATAPTCPHPLERNLALAARLQVQGTPTLLFEDGQMVSGALQATDIAARLASRTLSPTASIDPSRRQHVPPPQP</sequence>
<dbReference type="SUPFAM" id="SSF52833">
    <property type="entry name" value="Thioredoxin-like"/>
    <property type="match status" value="1"/>
</dbReference>
<evidence type="ECO:0000256" key="4">
    <source>
        <dbReference type="ARBA" id="ARBA00022764"/>
    </source>
</evidence>
<dbReference type="Gene3D" id="3.10.450.70">
    <property type="entry name" value="Disulphide bond isomerase, DsbC/G, N-terminal"/>
    <property type="match status" value="1"/>
</dbReference>